<feature type="region of interest" description="Disordered" evidence="1">
    <location>
        <begin position="50"/>
        <end position="69"/>
    </location>
</feature>
<keyword evidence="3" id="KW-1185">Reference proteome</keyword>
<organism evidence="2 3">
    <name type="scientific">Rangifer tarandus platyrhynchus</name>
    <name type="common">Svalbard reindeer</name>
    <dbReference type="NCBI Taxonomy" id="3082113"/>
    <lineage>
        <taxon>Eukaryota</taxon>
        <taxon>Metazoa</taxon>
        <taxon>Chordata</taxon>
        <taxon>Craniata</taxon>
        <taxon>Vertebrata</taxon>
        <taxon>Euteleostomi</taxon>
        <taxon>Mammalia</taxon>
        <taxon>Eutheria</taxon>
        <taxon>Laurasiatheria</taxon>
        <taxon>Artiodactyla</taxon>
        <taxon>Ruminantia</taxon>
        <taxon>Pecora</taxon>
        <taxon>Cervidae</taxon>
        <taxon>Odocoileinae</taxon>
        <taxon>Rangifer</taxon>
    </lineage>
</organism>
<evidence type="ECO:0000313" key="3">
    <source>
        <dbReference type="Proteomes" id="UP001176941"/>
    </source>
</evidence>
<reference evidence="2" key="1">
    <citation type="submission" date="2023-04" db="EMBL/GenBank/DDBJ databases">
        <authorList>
            <consortium name="ELIXIR-Norway"/>
        </authorList>
    </citation>
    <scope>NUCLEOTIDE SEQUENCE [LARGE SCALE GENOMIC DNA]</scope>
</reference>
<sequence length="150" mass="15337">MNGWVAVSRDNRCRADARPAVALLVEGAGPGGRDAPLRPPGSRLAVNALQGREDNEMDSHKPVGGDPGARRGCRWGGFDFYCCGIGAPPRVKTSVKDLPLPSPVVSTSRVTDSLPHSGTSGRVGGGTVRVPQALALSGQGGCGTPIRDGG</sequence>
<dbReference type="EMBL" id="OX459952">
    <property type="protein sequence ID" value="CAI9158132.1"/>
    <property type="molecule type" value="Genomic_DNA"/>
</dbReference>
<feature type="compositionally biased region" description="Basic and acidic residues" evidence="1">
    <location>
        <begin position="51"/>
        <end position="63"/>
    </location>
</feature>
<evidence type="ECO:0000313" key="2">
    <source>
        <dbReference type="EMBL" id="CAI9158132.1"/>
    </source>
</evidence>
<feature type="compositionally biased region" description="Polar residues" evidence="1">
    <location>
        <begin position="104"/>
        <end position="116"/>
    </location>
</feature>
<proteinExistence type="predicted"/>
<accession>A0ABN8Y989</accession>
<evidence type="ECO:0000256" key="1">
    <source>
        <dbReference type="SAM" id="MobiDB-lite"/>
    </source>
</evidence>
<gene>
    <name evidence="2" type="ORF">MRATA1EN1_LOCUS7094</name>
</gene>
<protein>
    <submittedName>
        <fullName evidence="2">Uncharacterized protein</fullName>
    </submittedName>
</protein>
<name>A0ABN8Y989_RANTA</name>
<dbReference type="Proteomes" id="UP001176941">
    <property type="component" value="Chromosome 16"/>
</dbReference>
<feature type="region of interest" description="Disordered" evidence="1">
    <location>
        <begin position="96"/>
        <end position="127"/>
    </location>
</feature>